<dbReference type="SUPFAM" id="SSF110710">
    <property type="entry name" value="TTHA0583/YokD-like"/>
    <property type="match status" value="1"/>
</dbReference>
<evidence type="ECO:0000256" key="3">
    <source>
        <dbReference type="ARBA" id="ARBA00023315"/>
    </source>
</evidence>
<comment type="catalytic activity">
    <reaction evidence="4">
        <text>a 2-deoxystreptamine antibiotic + acetyl-CoA = an N(3)-acetyl-2-deoxystreptamine antibiotic + CoA + H(+)</text>
        <dbReference type="Rhea" id="RHEA:12665"/>
        <dbReference type="ChEBI" id="CHEBI:15378"/>
        <dbReference type="ChEBI" id="CHEBI:57287"/>
        <dbReference type="ChEBI" id="CHEBI:57288"/>
        <dbReference type="ChEBI" id="CHEBI:57921"/>
        <dbReference type="ChEBI" id="CHEBI:77452"/>
        <dbReference type="EC" id="2.3.1.81"/>
    </reaction>
</comment>
<dbReference type="InterPro" id="IPR028345">
    <property type="entry name" value="Antibiotic_NAT-like"/>
</dbReference>
<dbReference type="PANTHER" id="PTHR11104:SF0">
    <property type="entry name" value="SPBETA PROPHAGE-DERIVED AMINOGLYCOSIDE N(3')-ACETYLTRANSFERASE-LIKE PROTEIN YOKD"/>
    <property type="match status" value="1"/>
</dbReference>
<dbReference type="PANTHER" id="PTHR11104">
    <property type="entry name" value="AMINOGLYCOSIDE N3-ACETYLTRANSFERASE"/>
    <property type="match status" value="1"/>
</dbReference>
<organism evidence="5 6">
    <name type="scientific">Amphibacillus indicireducens</name>
    <dbReference type="NCBI Taxonomy" id="1076330"/>
    <lineage>
        <taxon>Bacteria</taxon>
        <taxon>Bacillati</taxon>
        <taxon>Bacillota</taxon>
        <taxon>Bacilli</taxon>
        <taxon>Bacillales</taxon>
        <taxon>Bacillaceae</taxon>
        <taxon>Amphibacillus</taxon>
    </lineage>
</organism>
<dbReference type="EMBL" id="BAABDL010000155">
    <property type="protein sequence ID" value="GAA4080725.1"/>
    <property type="molecule type" value="Genomic_DNA"/>
</dbReference>
<comment type="similarity">
    <text evidence="1 4">Belongs to the antibiotic N-acetyltransferase family.</text>
</comment>
<protein>
    <recommendedName>
        <fullName evidence="4">Aminoglycoside N(3)-acetyltransferase</fullName>
        <ecNumber evidence="4">2.3.1.-</ecNumber>
    </recommendedName>
</protein>
<dbReference type="RefSeq" id="WP_344914067.1">
    <property type="nucleotide sequence ID" value="NZ_BAABDL010000155.1"/>
</dbReference>
<keyword evidence="6" id="KW-1185">Reference proteome</keyword>
<gene>
    <name evidence="5" type="primary">aacD</name>
    <name evidence="5" type="ORF">GCM10022410_25640</name>
</gene>
<evidence type="ECO:0000313" key="6">
    <source>
        <dbReference type="Proteomes" id="UP001501734"/>
    </source>
</evidence>
<dbReference type="EC" id="2.3.1.-" evidence="4"/>
<accession>A0ABP7W495</accession>
<name>A0ABP7W495_9BACI</name>
<keyword evidence="4" id="KW-0046">Antibiotic resistance</keyword>
<evidence type="ECO:0000256" key="1">
    <source>
        <dbReference type="ARBA" id="ARBA00006383"/>
    </source>
</evidence>
<dbReference type="Pfam" id="PF02522">
    <property type="entry name" value="Antibiotic_NAT"/>
    <property type="match status" value="1"/>
</dbReference>
<sequence>MKEIVDKTKKLNTVSTLMEDLRSLGVKEGATILVHSSLSSIGWVNGGSMAVIEALINVVTNKGTLVMPAQSGEWSEPSKWGNPAVPESWWEEIRQTMPAYEKDKTPTWGMGLIPEVFRNYPNVDRSNHPSSSFIAWGKDRDQIINQHSLDFSLGEQSPLARLYDLDAQVLFIGTDYGANTTFHLGEYRAPGAEIVKEGAAVLENGQRTWRVYHDIEFAEEEFVQVGVFFEQEYRVQKGLIGLAESCLFSIKEAVDCSEKYFTQKRAE</sequence>
<keyword evidence="2 4" id="KW-0808">Transferase</keyword>
<reference evidence="6" key="1">
    <citation type="journal article" date="2019" name="Int. J. Syst. Evol. Microbiol.">
        <title>The Global Catalogue of Microorganisms (GCM) 10K type strain sequencing project: providing services to taxonomists for standard genome sequencing and annotation.</title>
        <authorList>
            <consortium name="The Broad Institute Genomics Platform"/>
            <consortium name="The Broad Institute Genome Sequencing Center for Infectious Disease"/>
            <person name="Wu L."/>
            <person name="Ma J."/>
        </authorList>
    </citation>
    <scope>NUCLEOTIDE SEQUENCE [LARGE SCALE GENOMIC DNA]</scope>
    <source>
        <strain evidence="6">JCM 17250</strain>
    </source>
</reference>
<dbReference type="InterPro" id="IPR003679">
    <property type="entry name" value="Amioglycoside_AcTrfase"/>
</dbReference>
<comment type="caution">
    <text evidence="5">The sequence shown here is derived from an EMBL/GenBank/DDBJ whole genome shotgun (WGS) entry which is preliminary data.</text>
</comment>
<dbReference type="Proteomes" id="UP001501734">
    <property type="component" value="Unassembled WGS sequence"/>
</dbReference>
<proteinExistence type="inferred from homology"/>
<evidence type="ECO:0000256" key="4">
    <source>
        <dbReference type="RuleBase" id="RU365031"/>
    </source>
</evidence>
<evidence type="ECO:0000256" key="2">
    <source>
        <dbReference type="ARBA" id="ARBA00022679"/>
    </source>
</evidence>
<keyword evidence="3 4" id="KW-0012">Acyltransferase</keyword>
<evidence type="ECO:0000313" key="5">
    <source>
        <dbReference type="EMBL" id="GAA4080725.1"/>
    </source>
</evidence>